<keyword evidence="6" id="KW-1185">Reference proteome</keyword>
<evidence type="ECO:0000313" key="5">
    <source>
        <dbReference type="EMBL" id="GGC77902.1"/>
    </source>
</evidence>
<dbReference type="Proteomes" id="UP000637002">
    <property type="component" value="Unassembled WGS sequence"/>
</dbReference>
<keyword evidence="2" id="KW-0732">Signal</keyword>
<evidence type="ECO:0000256" key="3">
    <source>
        <dbReference type="ARBA" id="ARBA00022970"/>
    </source>
</evidence>
<protein>
    <submittedName>
        <fullName evidence="5">Branched-chain amino acid ABC transporter substrate-binding protein</fullName>
    </submittedName>
</protein>
<evidence type="ECO:0000259" key="4">
    <source>
        <dbReference type="Pfam" id="PF13458"/>
    </source>
</evidence>
<comment type="caution">
    <text evidence="5">The sequence shown here is derived from an EMBL/GenBank/DDBJ whole genome shotgun (WGS) entry which is preliminary data.</text>
</comment>
<dbReference type="SUPFAM" id="SSF53822">
    <property type="entry name" value="Periplasmic binding protein-like I"/>
    <property type="match status" value="1"/>
</dbReference>
<dbReference type="RefSeq" id="WP_188610962.1">
    <property type="nucleotide sequence ID" value="NZ_BMGG01000007.1"/>
</dbReference>
<dbReference type="InterPro" id="IPR051010">
    <property type="entry name" value="BCAA_transport"/>
</dbReference>
<comment type="similarity">
    <text evidence="1">Belongs to the leucine-binding protein family.</text>
</comment>
<reference evidence="5" key="2">
    <citation type="submission" date="2020-09" db="EMBL/GenBank/DDBJ databases">
        <authorList>
            <person name="Sun Q."/>
            <person name="Zhou Y."/>
        </authorList>
    </citation>
    <scope>NUCLEOTIDE SEQUENCE</scope>
    <source>
        <strain evidence="5">CGMCC 1.12919</strain>
    </source>
</reference>
<dbReference type="GO" id="GO:0006865">
    <property type="term" value="P:amino acid transport"/>
    <property type="evidence" value="ECO:0007669"/>
    <property type="project" value="UniProtKB-KW"/>
</dbReference>
<name>A0A916UM04_9HYPH</name>
<organism evidence="5 6">
    <name type="scientific">Chelatococcus reniformis</name>
    <dbReference type="NCBI Taxonomy" id="1494448"/>
    <lineage>
        <taxon>Bacteria</taxon>
        <taxon>Pseudomonadati</taxon>
        <taxon>Pseudomonadota</taxon>
        <taxon>Alphaproteobacteria</taxon>
        <taxon>Hyphomicrobiales</taxon>
        <taxon>Chelatococcaceae</taxon>
        <taxon>Chelatococcus</taxon>
    </lineage>
</organism>
<evidence type="ECO:0000256" key="2">
    <source>
        <dbReference type="ARBA" id="ARBA00022729"/>
    </source>
</evidence>
<dbReference type="InterPro" id="IPR028082">
    <property type="entry name" value="Peripla_BP_I"/>
</dbReference>
<evidence type="ECO:0000313" key="6">
    <source>
        <dbReference type="Proteomes" id="UP000637002"/>
    </source>
</evidence>
<gene>
    <name evidence="5" type="primary">livK-2</name>
    <name evidence="5" type="ORF">GCM10010994_40260</name>
</gene>
<keyword evidence="3" id="KW-0029">Amino-acid transport</keyword>
<accession>A0A916UM04</accession>
<sequence length="419" mass="43901">MQVIRRLKRLADGWKRPIASDAVQIEDDRAFLGNSMMLVQVRHAAGVAAAAALLLALPAQAEEEPIKIGAVLALTGPAGVYGAPAAQGLRVALDDLPGKLVAGRPYKLTIYDSEGNSTKAVQLFRRLVDSNGVDVIVGPSTSGESLSVVPVANQLKVSMLSGGGSEKITNPVTPYAFALAPTDRLMVEFLLGVLKKRGLNRVALIFSMDGFGQSGGTIVQELAAAAGIELVATETFSPQDTSMTPQLIRIREKNPDAVIAWAPNPGPSILLKNAAEIGYKVPVFLSTANALASFTKQTGPAAEGVYASALPIINPASLPDSDPRKAPSVKFADAYQARYGVPPDQTSGLTLDAVLIIEAAAKAITGPITPDKLRAAIETVRICGADGCRVGTPSDHRGLTKDSLVLMQVQNGQWTTVQP</sequence>
<dbReference type="PANTHER" id="PTHR30483:SF38">
    <property type="entry name" value="BLR7848 PROTEIN"/>
    <property type="match status" value="1"/>
</dbReference>
<dbReference type="CDD" id="cd06333">
    <property type="entry name" value="PBP1_ABC_RPA1789-like"/>
    <property type="match status" value="1"/>
</dbReference>
<feature type="domain" description="Leucine-binding protein" evidence="4">
    <location>
        <begin position="65"/>
        <end position="412"/>
    </location>
</feature>
<reference evidence="5" key="1">
    <citation type="journal article" date="2014" name="Int. J. Syst. Evol. Microbiol.">
        <title>Complete genome sequence of Corynebacterium casei LMG S-19264T (=DSM 44701T), isolated from a smear-ripened cheese.</title>
        <authorList>
            <consortium name="US DOE Joint Genome Institute (JGI-PGF)"/>
            <person name="Walter F."/>
            <person name="Albersmeier A."/>
            <person name="Kalinowski J."/>
            <person name="Ruckert C."/>
        </authorList>
    </citation>
    <scope>NUCLEOTIDE SEQUENCE</scope>
    <source>
        <strain evidence="5">CGMCC 1.12919</strain>
    </source>
</reference>
<dbReference type="Gene3D" id="3.40.50.2300">
    <property type="match status" value="2"/>
</dbReference>
<dbReference type="Pfam" id="PF13458">
    <property type="entry name" value="Peripla_BP_6"/>
    <property type="match status" value="1"/>
</dbReference>
<dbReference type="EMBL" id="BMGG01000007">
    <property type="protein sequence ID" value="GGC77902.1"/>
    <property type="molecule type" value="Genomic_DNA"/>
</dbReference>
<dbReference type="InterPro" id="IPR028081">
    <property type="entry name" value="Leu-bd"/>
</dbReference>
<evidence type="ECO:0000256" key="1">
    <source>
        <dbReference type="ARBA" id="ARBA00010062"/>
    </source>
</evidence>
<proteinExistence type="inferred from homology"/>
<dbReference type="AlphaFoldDB" id="A0A916UM04"/>
<dbReference type="PANTHER" id="PTHR30483">
    <property type="entry name" value="LEUCINE-SPECIFIC-BINDING PROTEIN"/>
    <property type="match status" value="1"/>
</dbReference>
<keyword evidence="3" id="KW-0813">Transport</keyword>